<dbReference type="Gene3D" id="3.60.40.10">
    <property type="entry name" value="PPM-type phosphatase domain"/>
    <property type="match status" value="1"/>
</dbReference>
<reference evidence="2" key="1">
    <citation type="submission" date="2020-12" db="EMBL/GenBank/DDBJ databases">
        <authorList>
            <person name="Huq M.A."/>
        </authorList>
    </citation>
    <scope>NUCLEOTIDE SEQUENCE</scope>
    <source>
        <strain evidence="2">MAHUQ-46</strain>
    </source>
</reference>
<dbReference type="EMBL" id="JAELUP010000117">
    <property type="protein sequence ID" value="MBJ6364324.1"/>
    <property type="molecule type" value="Genomic_DNA"/>
</dbReference>
<dbReference type="Pfam" id="PF13672">
    <property type="entry name" value="PP2C_2"/>
    <property type="match status" value="1"/>
</dbReference>
<keyword evidence="3" id="KW-1185">Reference proteome</keyword>
<feature type="domain" description="PPM-type phosphatase" evidence="1">
    <location>
        <begin position="11"/>
        <end position="249"/>
    </location>
</feature>
<organism evidence="2 3">
    <name type="scientific">Paenibacillus roseus</name>
    <dbReference type="NCBI Taxonomy" id="2798579"/>
    <lineage>
        <taxon>Bacteria</taxon>
        <taxon>Bacillati</taxon>
        <taxon>Bacillota</taxon>
        <taxon>Bacilli</taxon>
        <taxon>Bacillales</taxon>
        <taxon>Paenibacillaceae</taxon>
        <taxon>Paenibacillus</taxon>
    </lineage>
</organism>
<dbReference type="InterPro" id="IPR036457">
    <property type="entry name" value="PPM-type-like_dom_sf"/>
</dbReference>
<dbReference type="Proteomes" id="UP000640274">
    <property type="component" value="Unassembled WGS sequence"/>
</dbReference>
<sequence>MIIEKLSVQGDGVWNEDALIIREETGLFGVLDGATSFVPFRGPNGETGGFLASRHVQEQLEKVEGREWEQLSLESAVLLANTTLRQTMIHYQVDQTSPQQLWSTGIAVIRITEQRIDYAQAGDCMILGTYESDEVRVLTRDQVDHLDQQTRRRWQEAVSEGSITKEQRMSKEAPYILKNKALMNGKGGYGILNGQPELVDFLEYGSISRNRLTGLILLTDGMFPLSEKYDSPVDFAELAREIQTRGLDQYTKELLSLEQSDANCTRYPRIKTSDDKTAIWIRF</sequence>
<dbReference type="RefSeq" id="WP_199021908.1">
    <property type="nucleotide sequence ID" value="NZ_JAELUP010000117.1"/>
</dbReference>
<evidence type="ECO:0000313" key="3">
    <source>
        <dbReference type="Proteomes" id="UP000640274"/>
    </source>
</evidence>
<dbReference type="InterPro" id="IPR001932">
    <property type="entry name" value="PPM-type_phosphatase-like_dom"/>
</dbReference>
<proteinExistence type="predicted"/>
<gene>
    <name evidence="2" type="ORF">JFN88_24200</name>
</gene>
<evidence type="ECO:0000313" key="2">
    <source>
        <dbReference type="EMBL" id="MBJ6364324.1"/>
    </source>
</evidence>
<dbReference type="AlphaFoldDB" id="A0A934J9H6"/>
<name>A0A934J9H6_9BACL</name>
<comment type="caution">
    <text evidence="2">The sequence shown here is derived from an EMBL/GenBank/DDBJ whole genome shotgun (WGS) entry which is preliminary data.</text>
</comment>
<accession>A0A934J9H6</accession>
<evidence type="ECO:0000259" key="1">
    <source>
        <dbReference type="Pfam" id="PF13672"/>
    </source>
</evidence>
<dbReference type="SUPFAM" id="SSF81606">
    <property type="entry name" value="PP2C-like"/>
    <property type="match status" value="1"/>
</dbReference>
<protein>
    <submittedName>
        <fullName evidence="2">Protein phosphatase 2C domain-containing protein</fullName>
    </submittedName>
</protein>